<evidence type="ECO:0000256" key="1">
    <source>
        <dbReference type="SAM" id="MobiDB-lite"/>
    </source>
</evidence>
<organism evidence="2">
    <name type="scientific">Rhizophora mucronata</name>
    <name type="common">Asiatic mangrove</name>
    <dbReference type="NCBI Taxonomy" id="61149"/>
    <lineage>
        <taxon>Eukaryota</taxon>
        <taxon>Viridiplantae</taxon>
        <taxon>Streptophyta</taxon>
        <taxon>Embryophyta</taxon>
        <taxon>Tracheophyta</taxon>
        <taxon>Spermatophyta</taxon>
        <taxon>Magnoliopsida</taxon>
        <taxon>eudicotyledons</taxon>
        <taxon>Gunneridae</taxon>
        <taxon>Pentapetalae</taxon>
        <taxon>rosids</taxon>
        <taxon>fabids</taxon>
        <taxon>Malpighiales</taxon>
        <taxon>Rhizophoraceae</taxon>
        <taxon>Rhizophora</taxon>
    </lineage>
</organism>
<name>A0A2P2PK55_RHIMU</name>
<reference evidence="2" key="1">
    <citation type="submission" date="2018-02" db="EMBL/GenBank/DDBJ databases">
        <title>Rhizophora mucronata_Transcriptome.</title>
        <authorList>
            <person name="Meera S.P."/>
            <person name="Sreeshan A."/>
            <person name="Augustine A."/>
        </authorList>
    </citation>
    <scope>NUCLEOTIDE SEQUENCE</scope>
    <source>
        <tissue evidence="2">Leaf</tissue>
    </source>
</reference>
<feature type="region of interest" description="Disordered" evidence="1">
    <location>
        <begin position="1"/>
        <end position="33"/>
    </location>
</feature>
<evidence type="ECO:0000313" key="2">
    <source>
        <dbReference type="EMBL" id="MBX55009.1"/>
    </source>
</evidence>
<dbReference type="EMBL" id="GGEC01074525">
    <property type="protein sequence ID" value="MBX55009.1"/>
    <property type="molecule type" value="Transcribed_RNA"/>
</dbReference>
<dbReference type="AlphaFoldDB" id="A0A2P2PK55"/>
<feature type="compositionally biased region" description="Polar residues" evidence="1">
    <location>
        <begin position="1"/>
        <end position="10"/>
    </location>
</feature>
<sequence>MCRPMSQFQQKKVRTFSGQEMRRKRTKRLKKDLQKKSNLVLSLIETQLRQN</sequence>
<proteinExistence type="predicted"/>
<accession>A0A2P2PK55</accession>
<protein>
    <submittedName>
        <fullName evidence="2">Uncharacterized protein</fullName>
    </submittedName>
</protein>